<dbReference type="Gene3D" id="3.40.190.10">
    <property type="entry name" value="Periplasmic binding protein-like II"/>
    <property type="match status" value="1"/>
</dbReference>
<protein>
    <submittedName>
        <fullName evidence="3">Tripartite tricarboxylate transporter substrate binding protein</fullName>
    </submittedName>
</protein>
<dbReference type="RefSeq" id="WP_204978135.1">
    <property type="nucleotide sequence ID" value="NZ_JBHTII010000001.1"/>
</dbReference>
<dbReference type="InterPro" id="IPR042100">
    <property type="entry name" value="Bug_dom1"/>
</dbReference>
<comment type="caution">
    <text evidence="3">The sequence shown here is derived from an EMBL/GenBank/DDBJ whole genome shotgun (WGS) entry which is preliminary data.</text>
</comment>
<dbReference type="PIRSF" id="PIRSF017082">
    <property type="entry name" value="YflP"/>
    <property type="match status" value="1"/>
</dbReference>
<organism evidence="3 4">
    <name type="scientific">Microbacterium insulae</name>
    <dbReference type="NCBI Taxonomy" id="483014"/>
    <lineage>
        <taxon>Bacteria</taxon>
        <taxon>Bacillati</taxon>
        <taxon>Actinomycetota</taxon>
        <taxon>Actinomycetes</taxon>
        <taxon>Micrococcales</taxon>
        <taxon>Microbacteriaceae</taxon>
        <taxon>Microbacterium</taxon>
    </lineage>
</organism>
<evidence type="ECO:0000256" key="2">
    <source>
        <dbReference type="SAM" id="SignalP"/>
    </source>
</evidence>
<accession>A0ABW3AHT2</accession>
<dbReference type="PANTHER" id="PTHR42928:SF5">
    <property type="entry name" value="BLR1237 PROTEIN"/>
    <property type="match status" value="1"/>
</dbReference>
<feature type="signal peptide" evidence="2">
    <location>
        <begin position="1"/>
        <end position="20"/>
    </location>
</feature>
<dbReference type="Gene3D" id="3.40.190.150">
    <property type="entry name" value="Bordetella uptake gene, domain 1"/>
    <property type="match status" value="1"/>
</dbReference>
<dbReference type="SUPFAM" id="SSF53850">
    <property type="entry name" value="Periplasmic binding protein-like II"/>
    <property type="match status" value="1"/>
</dbReference>
<comment type="similarity">
    <text evidence="1">Belongs to the UPF0065 (bug) family.</text>
</comment>
<feature type="chain" id="PRO_5045614952" evidence="2">
    <location>
        <begin position="21"/>
        <end position="336"/>
    </location>
</feature>
<dbReference type="PANTHER" id="PTHR42928">
    <property type="entry name" value="TRICARBOXYLATE-BINDING PROTEIN"/>
    <property type="match status" value="1"/>
</dbReference>
<dbReference type="CDD" id="cd07012">
    <property type="entry name" value="PBP2_Bug_TTT"/>
    <property type="match status" value="1"/>
</dbReference>
<dbReference type="Pfam" id="PF03401">
    <property type="entry name" value="TctC"/>
    <property type="match status" value="1"/>
</dbReference>
<keyword evidence="2" id="KW-0732">Signal</keyword>
<evidence type="ECO:0000313" key="4">
    <source>
        <dbReference type="Proteomes" id="UP001597055"/>
    </source>
</evidence>
<dbReference type="PROSITE" id="PS51257">
    <property type="entry name" value="PROKAR_LIPOPROTEIN"/>
    <property type="match status" value="1"/>
</dbReference>
<keyword evidence="4" id="KW-1185">Reference proteome</keyword>
<dbReference type="InterPro" id="IPR005064">
    <property type="entry name" value="BUG"/>
</dbReference>
<dbReference type="Proteomes" id="UP001597055">
    <property type="component" value="Unassembled WGS sequence"/>
</dbReference>
<name>A0ABW3AHT2_9MICO</name>
<evidence type="ECO:0000313" key="3">
    <source>
        <dbReference type="EMBL" id="MFD0790351.1"/>
    </source>
</evidence>
<reference evidence="4" key="1">
    <citation type="journal article" date="2019" name="Int. J. Syst. Evol. Microbiol.">
        <title>The Global Catalogue of Microorganisms (GCM) 10K type strain sequencing project: providing services to taxonomists for standard genome sequencing and annotation.</title>
        <authorList>
            <consortium name="The Broad Institute Genomics Platform"/>
            <consortium name="The Broad Institute Genome Sequencing Center for Infectious Disease"/>
            <person name="Wu L."/>
            <person name="Ma J."/>
        </authorList>
    </citation>
    <scope>NUCLEOTIDE SEQUENCE [LARGE SCALE GENOMIC DNA]</scope>
    <source>
        <strain evidence="4">CCUG 54523</strain>
    </source>
</reference>
<gene>
    <name evidence="3" type="ORF">ACFQ0P_08075</name>
</gene>
<dbReference type="EMBL" id="JBHTII010000001">
    <property type="protein sequence ID" value="MFD0790351.1"/>
    <property type="molecule type" value="Genomic_DNA"/>
</dbReference>
<sequence>MRTRPLLGLAALVATGVLLAGCAQRGGGEPAASEAGEISWPEKPVTLLVAFDPGGSSDIGARLLADALEEELDATVVVENKPGAGGQVGYTALADAEPDGYTFGLTTIPGVIVSALDESRGATYTPESFAPTALQVTDPTAIAVAPDSPYETLQDLIDAAEENPDSITASTTGIGSQDHFGLLLLNEAAGVDIRPVHFADGAAQATTAFLGGNVDVLVGNVGDVKQLADNGSARVLAILNEERSPFLPDVPTAAEDGYDVELGSARGYAFPADTPDEIVTKLSDAIGAVMADEEFISSMEDLGLQPTYLDSEEYSAFWTERTDTLAELVDLIREEG</sequence>
<evidence type="ECO:0000256" key="1">
    <source>
        <dbReference type="ARBA" id="ARBA00006987"/>
    </source>
</evidence>
<proteinExistence type="inferred from homology"/>